<gene>
    <name evidence="2" type="ORF">N0F65_004874</name>
</gene>
<reference evidence="2" key="2">
    <citation type="journal article" date="2023" name="Microbiol Resour">
        <title>Decontamination and Annotation of the Draft Genome Sequence of the Oomycete Lagenidium giganteum ARSEF 373.</title>
        <authorList>
            <person name="Morgan W.R."/>
            <person name="Tartar A."/>
        </authorList>
    </citation>
    <scope>NUCLEOTIDE SEQUENCE</scope>
    <source>
        <strain evidence="2">ARSEF 373</strain>
    </source>
</reference>
<comment type="caution">
    <text evidence="2">The sequence shown here is derived from an EMBL/GenBank/DDBJ whole genome shotgun (WGS) entry which is preliminary data.</text>
</comment>
<dbReference type="Proteomes" id="UP001146120">
    <property type="component" value="Unassembled WGS sequence"/>
</dbReference>
<dbReference type="PANTHER" id="PTHR46241">
    <property type="entry name" value="ARMADILLO REPEAT-CONTAINING PROTEIN 4 ARMC4"/>
    <property type="match status" value="1"/>
</dbReference>
<dbReference type="InterPro" id="IPR011989">
    <property type="entry name" value="ARM-like"/>
</dbReference>
<feature type="repeat" description="ARM" evidence="1">
    <location>
        <begin position="279"/>
        <end position="322"/>
    </location>
</feature>
<proteinExistence type="predicted"/>
<evidence type="ECO:0000313" key="2">
    <source>
        <dbReference type="EMBL" id="DBA01524.1"/>
    </source>
</evidence>
<dbReference type="PROSITE" id="PS50176">
    <property type="entry name" value="ARM_REPEAT"/>
    <property type="match status" value="1"/>
</dbReference>
<dbReference type="Pfam" id="PF00514">
    <property type="entry name" value="Arm"/>
    <property type="match status" value="1"/>
</dbReference>
<reference evidence="2" key="1">
    <citation type="submission" date="2022-11" db="EMBL/GenBank/DDBJ databases">
        <authorList>
            <person name="Morgan W.R."/>
            <person name="Tartar A."/>
        </authorList>
    </citation>
    <scope>NUCLEOTIDE SEQUENCE</scope>
    <source>
        <strain evidence="2">ARSEF 373</strain>
    </source>
</reference>
<organism evidence="2 3">
    <name type="scientific">Lagenidium giganteum</name>
    <dbReference type="NCBI Taxonomy" id="4803"/>
    <lineage>
        <taxon>Eukaryota</taxon>
        <taxon>Sar</taxon>
        <taxon>Stramenopiles</taxon>
        <taxon>Oomycota</taxon>
        <taxon>Peronosporomycetes</taxon>
        <taxon>Pythiales</taxon>
        <taxon>Pythiaceae</taxon>
    </lineage>
</organism>
<dbReference type="EMBL" id="DAKRPA010000046">
    <property type="protein sequence ID" value="DBA01524.1"/>
    <property type="molecule type" value="Genomic_DNA"/>
</dbReference>
<dbReference type="Gene3D" id="1.25.10.10">
    <property type="entry name" value="Leucine-rich Repeat Variant"/>
    <property type="match status" value="2"/>
</dbReference>
<evidence type="ECO:0000313" key="3">
    <source>
        <dbReference type="Proteomes" id="UP001146120"/>
    </source>
</evidence>
<accession>A0AAV2Z623</accession>
<keyword evidence="3" id="KW-1185">Reference proteome</keyword>
<dbReference type="PANTHER" id="PTHR46241:SF1">
    <property type="entry name" value="OUTER DYNEIN ARM-DOCKING COMPLEX SUBUNIT 2"/>
    <property type="match status" value="1"/>
</dbReference>
<dbReference type="SUPFAM" id="SSF48371">
    <property type="entry name" value="ARM repeat"/>
    <property type="match status" value="1"/>
</dbReference>
<dbReference type="InterPro" id="IPR016024">
    <property type="entry name" value="ARM-type_fold"/>
</dbReference>
<dbReference type="SMART" id="SM00185">
    <property type="entry name" value="ARM"/>
    <property type="match status" value="6"/>
</dbReference>
<name>A0AAV2Z623_9STRA</name>
<protein>
    <submittedName>
        <fullName evidence="2">Uncharacterized protein</fullName>
    </submittedName>
</protein>
<dbReference type="AlphaFoldDB" id="A0AAV2Z623"/>
<dbReference type="InterPro" id="IPR000225">
    <property type="entry name" value="Armadillo"/>
</dbReference>
<sequence>MSMLMTRVRPCVRRAMATSVRRSASTNARQHIALMRAHTVVPETVVAARARLGVSRRNFATHPSSAIWAAAQTLGSTASAVDEQLAAINAVQITADSESERDQQALEIVRSDALVHVVRLLASPSSPELCIPAFVALIKMSSNALIVQELVRLNVPGVVVGHLQSHDFRLQMASCLLIGNIAVDRSSEKAVATQEVVHVLLDVLDSPQEAVQRAAVTCLGSIATFASGREALGEESAALFAELLSPERSDSLRSAAAFALGNALSGHDINAQDVLRECGGLAELVMMLSPSFPEEVTSAAAWALHHGVHFHQANQSLVHDAGGIGLLLQHLPASRNYSEAAQTNVLLALESVVSGNSTNQQFCREYGAPVMLNELKEVEEELNQNAKRALASIKQALA</sequence>
<evidence type="ECO:0000256" key="1">
    <source>
        <dbReference type="PROSITE-ProRule" id="PRU00259"/>
    </source>
</evidence>